<evidence type="ECO:0000313" key="2">
    <source>
        <dbReference type="EMBL" id="RHW55057.1"/>
    </source>
</evidence>
<dbReference type="Proteomes" id="UP000265862">
    <property type="component" value="Unassembled WGS sequence"/>
</dbReference>
<dbReference type="RefSeq" id="WP_118897588.1">
    <property type="nucleotide sequence ID" value="NZ_QOCV01000003.1"/>
</dbReference>
<sequence>MINKTVKRLAVVGSLFLILGITIISVNNYVAREREDRSTVKIEKKASILFFYRDDCPDCKHVFFLVDLFEKLGTQVQYINTNNKQNHEKAINNYHISAVPTFILINQNGNEIKRYTGSNFDNIRNFFTKKVNRISKAASK</sequence>
<dbReference type="SUPFAM" id="SSF52833">
    <property type="entry name" value="Thioredoxin-like"/>
    <property type="match status" value="1"/>
</dbReference>
<dbReference type="EMBL" id="QOCV01000003">
    <property type="protein sequence ID" value="RHW55057.1"/>
    <property type="molecule type" value="Genomic_DNA"/>
</dbReference>
<keyword evidence="1" id="KW-0472">Membrane</keyword>
<organism evidence="2 3">
    <name type="scientific">Lactobacillus bombicola</name>
    <dbReference type="NCBI Taxonomy" id="1505723"/>
    <lineage>
        <taxon>Bacteria</taxon>
        <taxon>Bacillati</taxon>
        <taxon>Bacillota</taxon>
        <taxon>Bacilli</taxon>
        <taxon>Lactobacillales</taxon>
        <taxon>Lactobacillaceae</taxon>
        <taxon>Lactobacillus</taxon>
    </lineage>
</organism>
<keyword evidence="1" id="KW-1133">Transmembrane helix</keyword>
<keyword evidence="1" id="KW-0812">Transmembrane</keyword>
<comment type="caution">
    <text evidence="2">The sequence shown here is derived from an EMBL/GenBank/DDBJ whole genome shotgun (WGS) entry which is preliminary data.</text>
</comment>
<gene>
    <name evidence="2" type="ORF">DS835_01400</name>
</gene>
<dbReference type="InterPro" id="IPR036249">
    <property type="entry name" value="Thioredoxin-like_sf"/>
</dbReference>
<accession>A0A396STW4</accession>
<evidence type="ECO:0000313" key="3">
    <source>
        <dbReference type="Proteomes" id="UP000265862"/>
    </source>
</evidence>
<dbReference type="Gene3D" id="3.40.30.10">
    <property type="entry name" value="Glutaredoxin"/>
    <property type="match status" value="1"/>
</dbReference>
<evidence type="ECO:0008006" key="4">
    <source>
        <dbReference type="Google" id="ProtNLM"/>
    </source>
</evidence>
<proteinExistence type="predicted"/>
<feature type="transmembrane region" description="Helical" evidence="1">
    <location>
        <begin position="12"/>
        <end position="31"/>
    </location>
</feature>
<evidence type="ECO:0000256" key="1">
    <source>
        <dbReference type="SAM" id="Phobius"/>
    </source>
</evidence>
<dbReference type="InterPro" id="IPR039555">
    <property type="entry name" value="TraF/TrbB"/>
</dbReference>
<protein>
    <recommendedName>
        <fullName evidence="4">Thioredoxin</fullName>
    </recommendedName>
</protein>
<name>A0A396STW4_9LACO</name>
<dbReference type="Pfam" id="PF13728">
    <property type="entry name" value="TraF"/>
    <property type="match status" value="1"/>
</dbReference>
<reference evidence="2 3" key="1">
    <citation type="submission" date="2018-07" db="EMBL/GenBank/DDBJ databases">
        <title>Genome sequences of six Lactobacillus spp. isolated from bumble bee guts.</title>
        <authorList>
            <person name="Motta E.V.S."/>
            <person name="Moran N.A."/>
        </authorList>
    </citation>
    <scope>NUCLEOTIDE SEQUENCE [LARGE SCALE GENOMIC DNA]</scope>
    <source>
        <strain evidence="2 3">OCC3</strain>
    </source>
</reference>
<dbReference type="CDD" id="cd02947">
    <property type="entry name" value="TRX_family"/>
    <property type="match status" value="1"/>
</dbReference>
<dbReference type="AlphaFoldDB" id="A0A396STW4"/>